<dbReference type="STRING" id="306540.SAMN05421839_12559"/>
<name>A0A1I5QZ79_9BACI</name>
<dbReference type="OrthoDB" id="9803892at2"/>
<reference evidence="3 4" key="1">
    <citation type="submission" date="2016-10" db="EMBL/GenBank/DDBJ databases">
        <authorList>
            <person name="de Groot N.N."/>
        </authorList>
    </citation>
    <scope>NUCLEOTIDE SEQUENCE [LARGE SCALE GENOMIC DNA]</scope>
    <source>
        <strain evidence="3 4">DSM 17073</strain>
    </source>
</reference>
<dbReference type="Proteomes" id="UP000242243">
    <property type="component" value="Unassembled WGS sequence"/>
</dbReference>
<proteinExistence type="predicted"/>
<dbReference type="Gene3D" id="3.40.50.720">
    <property type="entry name" value="NAD(P)-binding Rossmann-like Domain"/>
    <property type="match status" value="1"/>
</dbReference>
<dbReference type="InterPro" id="IPR016040">
    <property type="entry name" value="NAD(P)-bd_dom"/>
</dbReference>
<dbReference type="PANTHER" id="PTHR15020:SF50">
    <property type="entry name" value="UPF0659 PROTEIN YMR090W"/>
    <property type="match status" value="1"/>
</dbReference>
<dbReference type="Proteomes" id="UP000321547">
    <property type="component" value="Unassembled WGS sequence"/>
</dbReference>
<evidence type="ECO:0000313" key="4">
    <source>
        <dbReference type="Proteomes" id="UP000242243"/>
    </source>
</evidence>
<gene>
    <name evidence="2" type="ORF">HHA03_15100</name>
    <name evidence="3" type="ORF">SAMN05421839_12559</name>
</gene>
<dbReference type="EMBL" id="FOXC01000025">
    <property type="protein sequence ID" value="SFP51552.1"/>
    <property type="molecule type" value="Genomic_DNA"/>
</dbReference>
<sequence>MKVLVVGANGQVGQHVVDQLHAAPNVTVRAMVRKEDQQKALLQRGIDAVCIDLEDDIANIKRAYQDIDAVIFTAGSGPNTGADKTVTIDLDGAVKTIEAARQAGVKRYVMVSSFDTTRKAIQAAPEGFKPYVIAKHFADDWLRRSGLDYTIVHPGRLTNDEGTNQVQIEETVDAGDISRGDVATVLVETVQNDHLIGREFQVIGGKTAIKDAVKTFKYSV</sequence>
<dbReference type="PANTHER" id="PTHR15020">
    <property type="entry name" value="FLAVIN REDUCTASE-RELATED"/>
    <property type="match status" value="1"/>
</dbReference>
<evidence type="ECO:0000313" key="3">
    <source>
        <dbReference type="EMBL" id="SFP51552.1"/>
    </source>
</evidence>
<evidence type="ECO:0000313" key="2">
    <source>
        <dbReference type="EMBL" id="GEM01978.1"/>
    </source>
</evidence>
<protein>
    <submittedName>
        <fullName evidence="3">NAD(P)H-binding</fullName>
    </submittedName>
    <submittedName>
        <fullName evidence="2">Oxidoreductase</fullName>
    </submittedName>
</protein>
<accession>A0A1I5QZ79</accession>
<reference evidence="2 5" key="2">
    <citation type="submission" date="2019-07" db="EMBL/GenBank/DDBJ databases">
        <title>Whole genome shotgun sequence of Halolactibacillus halophilus NBRC 100868.</title>
        <authorList>
            <person name="Hosoyama A."/>
            <person name="Uohara A."/>
            <person name="Ohji S."/>
            <person name="Ichikawa N."/>
        </authorList>
    </citation>
    <scope>NUCLEOTIDE SEQUENCE [LARGE SCALE GENOMIC DNA]</scope>
    <source>
        <strain evidence="2 5">NBRC 100868</strain>
    </source>
</reference>
<organism evidence="3 4">
    <name type="scientific">Halolactibacillus halophilus</name>
    <dbReference type="NCBI Taxonomy" id="306540"/>
    <lineage>
        <taxon>Bacteria</taxon>
        <taxon>Bacillati</taxon>
        <taxon>Bacillota</taxon>
        <taxon>Bacilli</taxon>
        <taxon>Bacillales</taxon>
        <taxon>Bacillaceae</taxon>
        <taxon>Halolactibacillus</taxon>
    </lineage>
</organism>
<dbReference type="InterPro" id="IPR036291">
    <property type="entry name" value="NAD(P)-bd_dom_sf"/>
</dbReference>
<evidence type="ECO:0000313" key="5">
    <source>
        <dbReference type="Proteomes" id="UP000321547"/>
    </source>
</evidence>
<keyword evidence="5" id="KW-1185">Reference proteome</keyword>
<dbReference type="EMBL" id="BJWI01000021">
    <property type="protein sequence ID" value="GEM01978.1"/>
    <property type="molecule type" value="Genomic_DNA"/>
</dbReference>
<dbReference type="SUPFAM" id="SSF51735">
    <property type="entry name" value="NAD(P)-binding Rossmann-fold domains"/>
    <property type="match status" value="1"/>
</dbReference>
<dbReference type="RefSeq" id="WP_089832644.1">
    <property type="nucleotide sequence ID" value="NZ_BJWI01000021.1"/>
</dbReference>
<dbReference type="AlphaFoldDB" id="A0A1I5QZ79"/>
<evidence type="ECO:0000259" key="1">
    <source>
        <dbReference type="Pfam" id="PF13460"/>
    </source>
</evidence>
<feature type="domain" description="NAD(P)-binding" evidence="1">
    <location>
        <begin position="7"/>
        <end position="192"/>
    </location>
</feature>
<dbReference type="CDD" id="cd05243">
    <property type="entry name" value="SDR_a5"/>
    <property type="match status" value="1"/>
</dbReference>
<dbReference type="Pfam" id="PF13460">
    <property type="entry name" value="NAD_binding_10"/>
    <property type="match status" value="1"/>
</dbReference>